<dbReference type="HOGENOM" id="CLU_059449_0_0_1"/>
<dbReference type="AlphaFoldDB" id="B4N035"/>
<dbReference type="STRING" id="7260.B4N035"/>
<proteinExistence type="predicted"/>
<dbReference type="eggNOG" id="ENOG502QS0S">
    <property type="taxonomic scope" value="Eukaryota"/>
</dbReference>
<evidence type="ECO:0000313" key="1">
    <source>
        <dbReference type="EMBL" id="EDW77970.2"/>
    </source>
</evidence>
<dbReference type="PROSITE" id="PS50096">
    <property type="entry name" value="IQ"/>
    <property type="match status" value="3"/>
</dbReference>
<evidence type="ECO:0000313" key="2">
    <source>
        <dbReference type="Proteomes" id="UP000007798"/>
    </source>
</evidence>
<dbReference type="CDD" id="cd23767">
    <property type="entry name" value="IQCD"/>
    <property type="match status" value="1"/>
</dbReference>
<dbReference type="Gene3D" id="1.20.5.190">
    <property type="match status" value="1"/>
</dbReference>
<dbReference type="SMART" id="SM00015">
    <property type="entry name" value="IQ"/>
    <property type="match status" value="3"/>
</dbReference>
<protein>
    <recommendedName>
        <fullName evidence="3">Spermatogenesis-associated protein 17</fullName>
    </recommendedName>
</protein>
<reference evidence="1 2" key="1">
    <citation type="journal article" date="2007" name="Nature">
        <title>Evolution of genes and genomes on the Drosophila phylogeny.</title>
        <authorList>
            <consortium name="Drosophila 12 Genomes Consortium"/>
            <person name="Clark A.G."/>
            <person name="Eisen M.B."/>
            <person name="Smith D.R."/>
            <person name="Bergman C.M."/>
            <person name="Oliver B."/>
            <person name="Markow T.A."/>
            <person name="Kaufman T.C."/>
            <person name="Kellis M."/>
            <person name="Gelbart W."/>
            <person name="Iyer V.N."/>
            <person name="Pollard D.A."/>
            <person name="Sackton T.B."/>
            <person name="Larracuente A.M."/>
            <person name="Singh N.D."/>
            <person name="Abad J.P."/>
            <person name="Abt D.N."/>
            <person name="Adryan B."/>
            <person name="Aguade M."/>
            <person name="Akashi H."/>
            <person name="Anderson W.W."/>
            <person name="Aquadro C.F."/>
            <person name="Ardell D.H."/>
            <person name="Arguello R."/>
            <person name="Artieri C.G."/>
            <person name="Barbash D.A."/>
            <person name="Barker D."/>
            <person name="Barsanti P."/>
            <person name="Batterham P."/>
            <person name="Batzoglou S."/>
            <person name="Begun D."/>
            <person name="Bhutkar A."/>
            <person name="Blanco E."/>
            <person name="Bosak S.A."/>
            <person name="Bradley R.K."/>
            <person name="Brand A.D."/>
            <person name="Brent M.R."/>
            <person name="Brooks A.N."/>
            <person name="Brown R.H."/>
            <person name="Butlin R.K."/>
            <person name="Caggese C."/>
            <person name="Calvi B.R."/>
            <person name="Bernardo de Carvalho A."/>
            <person name="Caspi A."/>
            <person name="Castrezana S."/>
            <person name="Celniker S.E."/>
            <person name="Chang J.L."/>
            <person name="Chapple C."/>
            <person name="Chatterji S."/>
            <person name="Chinwalla A."/>
            <person name="Civetta A."/>
            <person name="Clifton S.W."/>
            <person name="Comeron J.M."/>
            <person name="Costello J.C."/>
            <person name="Coyne J.A."/>
            <person name="Daub J."/>
            <person name="David R.G."/>
            <person name="Delcher A.L."/>
            <person name="Delehaunty K."/>
            <person name="Do C.B."/>
            <person name="Ebling H."/>
            <person name="Edwards K."/>
            <person name="Eickbush T."/>
            <person name="Evans J.D."/>
            <person name="Filipski A."/>
            <person name="Findeiss S."/>
            <person name="Freyhult E."/>
            <person name="Fulton L."/>
            <person name="Fulton R."/>
            <person name="Garcia A.C."/>
            <person name="Gardiner A."/>
            <person name="Garfield D.A."/>
            <person name="Garvin B.E."/>
            <person name="Gibson G."/>
            <person name="Gilbert D."/>
            <person name="Gnerre S."/>
            <person name="Godfrey J."/>
            <person name="Good R."/>
            <person name="Gotea V."/>
            <person name="Gravely B."/>
            <person name="Greenberg A.J."/>
            <person name="Griffiths-Jones S."/>
            <person name="Gross S."/>
            <person name="Guigo R."/>
            <person name="Gustafson E.A."/>
            <person name="Haerty W."/>
            <person name="Hahn M.W."/>
            <person name="Halligan D.L."/>
            <person name="Halpern A.L."/>
            <person name="Halter G.M."/>
            <person name="Han M.V."/>
            <person name="Heger A."/>
            <person name="Hillier L."/>
            <person name="Hinrichs A.S."/>
            <person name="Holmes I."/>
            <person name="Hoskins R.A."/>
            <person name="Hubisz M.J."/>
            <person name="Hultmark D."/>
            <person name="Huntley M.A."/>
            <person name="Jaffe D.B."/>
            <person name="Jagadeeshan S."/>
            <person name="Jeck W.R."/>
            <person name="Johnson J."/>
            <person name="Jones C.D."/>
            <person name="Jordan W.C."/>
            <person name="Karpen G.H."/>
            <person name="Kataoka E."/>
            <person name="Keightley P.D."/>
            <person name="Kheradpour P."/>
            <person name="Kirkness E.F."/>
            <person name="Koerich L.B."/>
            <person name="Kristiansen K."/>
            <person name="Kudrna D."/>
            <person name="Kulathinal R.J."/>
            <person name="Kumar S."/>
            <person name="Kwok R."/>
            <person name="Lander E."/>
            <person name="Langley C.H."/>
            <person name="Lapoint R."/>
            <person name="Lazzaro B.P."/>
            <person name="Lee S.J."/>
            <person name="Levesque L."/>
            <person name="Li R."/>
            <person name="Lin C.F."/>
            <person name="Lin M.F."/>
            <person name="Lindblad-Toh K."/>
            <person name="Llopart A."/>
            <person name="Long M."/>
            <person name="Low L."/>
            <person name="Lozovsky E."/>
            <person name="Lu J."/>
            <person name="Luo M."/>
            <person name="Machado C.A."/>
            <person name="Makalowski W."/>
            <person name="Marzo M."/>
            <person name="Matsuda M."/>
            <person name="Matzkin L."/>
            <person name="McAllister B."/>
            <person name="McBride C.S."/>
            <person name="McKernan B."/>
            <person name="McKernan K."/>
            <person name="Mendez-Lago M."/>
            <person name="Minx P."/>
            <person name="Mollenhauer M.U."/>
            <person name="Montooth K."/>
            <person name="Mount S.M."/>
            <person name="Mu X."/>
            <person name="Myers E."/>
            <person name="Negre B."/>
            <person name="Newfeld S."/>
            <person name="Nielsen R."/>
            <person name="Noor M.A."/>
            <person name="O'Grady P."/>
            <person name="Pachter L."/>
            <person name="Papaceit M."/>
            <person name="Parisi M.J."/>
            <person name="Parisi M."/>
            <person name="Parts L."/>
            <person name="Pedersen J.S."/>
            <person name="Pesole G."/>
            <person name="Phillippy A.M."/>
            <person name="Ponting C.P."/>
            <person name="Pop M."/>
            <person name="Porcelli D."/>
            <person name="Powell J.R."/>
            <person name="Prohaska S."/>
            <person name="Pruitt K."/>
            <person name="Puig M."/>
            <person name="Quesneville H."/>
            <person name="Ram K.R."/>
            <person name="Rand D."/>
            <person name="Rasmussen M.D."/>
            <person name="Reed L.K."/>
            <person name="Reenan R."/>
            <person name="Reily A."/>
            <person name="Remington K.A."/>
            <person name="Rieger T.T."/>
            <person name="Ritchie M.G."/>
            <person name="Robin C."/>
            <person name="Rogers Y.H."/>
            <person name="Rohde C."/>
            <person name="Rozas J."/>
            <person name="Rubenfield M.J."/>
            <person name="Ruiz A."/>
            <person name="Russo S."/>
            <person name="Salzberg S.L."/>
            <person name="Sanchez-Gracia A."/>
            <person name="Saranga D.J."/>
            <person name="Sato H."/>
            <person name="Schaeffer S.W."/>
            <person name="Schatz M.C."/>
            <person name="Schlenke T."/>
            <person name="Schwartz R."/>
            <person name="Segarra C."/>
            <person name="Singh R.S."/>
            <person name="Sirot L."/>
            <person name="Sirota M."/>
            <person name="Sisneros N.B."/>
            <person name="Smith C.D."/>
            <person name="Smith T.F."/>
            <person name="Spieth J."/>
            <person name="Stage D.E."/>
            <person name="Stark A."/>
            <person name="Stephan W."/>
            <person name="Strausberg R.L."/>
            <person name="Strempel S."/>
            <person name="Sturgill D."/>
            <person name="Sutton G."/>
            <person name="Sutton G.G."/>
            <person name="Tao W."/>
            <person name="Teichmann S."/>
            <person name="Tobari Y.N."/>
            <person name="Tomimura Y."/>
            <person name="Tsolas J.M."/>
            <person name="Valente V.L."/>
            <person name="Venter E."/>
            <person name="Venter J.C."/>
            <person name="Vicario S."/>
            <person name="Vieira F.G."/>
            <person name="Vilella A.J."/>
            <person name="Villasante A."/>
            <person name="Walenz B."/>
            <person name="Wang J."/>
            <person name="Wasserman M."/>
            <person name="Watts T."/>
            <person name="Wilson D."/>
            <person name="Wilson R.K."/>
            <person name="Wing R.A."/>
            <person name="Wolfner M.F."/>
            <person name="Wong A."/>
            <person name="Wong G.K."/>
            <person name="Wu C.I."/>
            <person name="Wu G."/>
            <person name="Yamamoto D."/>
            <person name="Yang H.P."/>
            <person name="Yang S.P."/>
            <person name="Yorke J.A."/>
            <person name="Yoshida K."/>
            <person name="Zdobnov E."/>
            <person name="Zhang P."/>
            <person name="Zhang Y."/>
            <person name="Zimin A.V."/>
            <person name="Baldwin J."/>
            <person name="Abdouelleil A."/>
            <person name="Abdulkadir J."/>
            <person name="Abebe A."/>
            <person name="Abera B."/>
            <person name="Abreu J."/>
            <person name="Acer S.C."/>
            <person name="Aftuck L."/>
            <person name="Alexander A."/>
            <person name="An P."/>
            <person name="Anderson E."/>
            <person name="Anderson S."/>
            <person name="Arachi H."/>
            <person name="Azer M."/>
            <person name="Bachantsang P."/>
            <person name="Barry A."/>
            <person name="Bayul T."/>
            <person name="Berlin A."/>
            <person name="Bessette D."/>
            <person name="Bloom T."/>
            <person name="Blye J."/>
            <person name="Boguslavskiy L."/>
            <person name="Bonnet C."/>
            <person name="Boukhgalter B."/>
            <person name="Bourzgui I."/>
            <person name="Brown A."/>
            <person name="Cahill P."/>
            <person name="Channer S."/>
            <person name="Cheshatsang Y."/>
            <person name="Chuda L."/>
            <person name="Citroen M."/>
            <person name="Collymore A."/>
            <person name="Cooke P."/>
            <person name="Costello M."/>
            <person name="D'Aco K."/>
            <person name="Daza R."/>
            <person name="De Haan G."/>
            <person name="DeGray S."/>
            <person name="DeMaso C."/>
            <person name="Dhargay N."/>
            <person name="Dooley K."/>
            <person name="Dooley E."/>
            <person name="Doricent M."/>
            <person name="Dorje P."/>
            <person name="Dorjee K."/>
            <person name="Dupes A."/>
            <person name="Elong R."/>
            <person name="Falk J."/>
            <person name="Farina A."/>
            <person name="Faro S."/>
            <person name="Ferguson D."/>
            <person name="Fisher S."/>
            <person name="Foley C.D."/>
            <person name="Franke A."/>
            <person name="Friedrich D."/>
            <person name="Gadbois L."/>
            <person name="Gearin G."/>
            <person name="Gearin C.R."/>
            <person name="Giannoukos G."/>
            <person name="Goode T."/>
            <person name="Graham J."/>
            <person name="Grandbois E."/>
            <person name="Grewal S."/>
            <person name="Gyaltsen K."/>
            <person name="Hafez N."/>
            <person name="Hagos B."/>
            <person name="Hall J."/>
            <person name="Henson C."/>
            <person name="Hollinger A."/>
            <person name="Honan T."/>
            <person name="Huard M.D."/>
            <person name="Hughes L."/>
            <person name="Hurhula B."/>
            <person name="Husby M.E."/>
            <person name="Kamat A."/>
            <person name="Kanga B."/>
            <person name="Kashin S."/>
            <person name="Khazanovich D."/>
            <person name="Kisner P."/>
            <person name="Lance K."/>
            <person name="Lara M."/>
            <person name="Lee W."/>
            <person name="Lennon N."/>
            <person name="Letendre F."/>
            <person name="LeVine R."/>
            <person name="Lipovsky A."/>
            <person name="Liu X."/>
            <person name="Liu J."/>
            <person name="Liu S."/>
            <person name="Lokyitsang T."/>
            <person name="Lokyitsang Y."/>
            <person name="Lubonja R."/>
            <person name="Lui A."/>
            <person name="MacDonald P."/>
            <person name="Magnisalis V."/>
            <person name="Maru K."/>
            <person name="Matthews C."/>
            <person name="McCusker W."/>
            <person name="McDonough S."/>
            <person name="Mehta T."/>
            <person name="Meldrim J."/>
            <person name="Meneus L."/>
            <person name="Mihai O."/>
            <person name="Mihalev A."/>
            <person name="Mihova T."/>
            <person name="Mittelman R."/>
            <person name="Mlenga V."/>
            <person name="Montmayeur A."/>
            <person name="Mulrain L."/>
            <person name="Navidi A."/>
            <person name="Naylor J."/>
            <person name="Negash T."/>
            <person name="Nguyen T."/>
            <person name="Nguyen N."/>
            <person name="Nicol R."/>
            <person name="Norbu C."/>
            <person name="Norbu N."/>
            <person name="Novod N."/>
            <person name="O'Neill B."/>
            <person name="Osman S."/>
            <person name="Markiewicz E."/>
            <person name="Oyono O.L."/>
            <person name="Patti C."/>
            <person name="Phunkhang P."/>
            <person name="Pierre F."/>
            <person name="Priest M."/>
            <person name="Raghuraman S."/>
            <person name="Rege F."/>
            <person name="Reyes R."/>
            <person name="Rise C."/>
            <person name="Rogov P."/>
            <person name="Ross K."/>
            <person name="Ryan E."/>
            <person name="Settipalli S."/>
            <person name="Shea T."/>
            <person name="Sherpa N."/>
            <person name="Shi L."/>
            <person name="Shih D."/>
            <person name="Sparrow T."/>
            <person name="Spaulding J."/>
            <person name="Stalker J."/>
            <person name="Stange-Thomann N."/>
            <person name="Stavropoulos S."/>
            <person name="Stone C."/>
            <person name="Strader C."/>
            <person name="Tesfaye S."/>
            <person name="Thomson T."/>
            <person name="Thoulutsang Y."/>
            <person name="Thoulutsang D."/>
            <person name="Topham K."/>
            <person name="Topping I."/>
            <person name="Tsamla T."/>
            <person name="Vassiliev H."/>
            <person name="Vo A."/>
            <person name="Wangchuk T."/>
            <person name="Wangdi T."/>
            <person name="Weiand M."/>
            <person name="Wilkinson J."/>
            <person name="Wilson A."/>
            <person name="Yadav S."/>
            <person name="Young G."/>
            <person name="Yu Q."/>
            <person name="Zembek L."/>
            <person name="Zhong D."/>
            <person name="Zimmer A."/>
            <person name="Zwirko Z."/>
            <person name="Jaffe D.B."/>
            <person name="Alvarez P."/>
            <person name="Brockman W."/>
            <person name="Butler J."/>
            <person name="Chin C."/>
            <person name="Gnerre S."/>
            <person name="Grabherr M."/>
            <person name="Kleber M."/>
            <person name="Mauceli E."/>
            <person name="MacCallum I."/>
        </authorList>
    </citation>
    <scope>NUCLEOTIDE SEQUENCE [LARGE SCALE GENOMIC DNA]</scope>
    <source>
        <strain evidence="2">Tucson 14030-0811.24</strain>
    </source>
</reference>
<keyword evidence="2" id="KW-1185">Reference proteome</keyword>
<name>B4N035_DROWI</name>
<dbReference type="EMBL" id="CH963920">
    <property type="protein sequence ID" value="EDW77970.2"/>
    <property type="molecule type" value="Genomic_DNA"/>
</dbReference>
<evidence type="ECO:0008006" key="3">
    <source>
        <dbReference type="Google" id="ProtNLM"/>
    </source>
</evidence>
<dbReference type="Pfam" id="PF00612">
    <property type="entry name" value="IQ"/>
    <property type="match status" value="2"/>
</dbReference>
<gene>
    <name evidence="1" type="primary">Dwil\GK24765</name>
    <name evidence="1" type="ORF">Dwil_GK24765</name>
</gene>
<dbReference type="OrthoDB" id="190375at2759"/>
<accession>B4N035</accession>
<organism evidence="1 2">
    <name type="scientific">Drosophila willistoni</name>
    <name type="common">Fruit fly</name>
    <dbReference type="NCBI Taxonomy" id="7260"/>
    <lineage>
        <taxon>Eukaryota</taxon>
        <taxon>Metazoa</taxon>
        <taxon>Ecdysozoa</taxon>
        <taxon>Arthropoda</taxon>
        <taxon>Hexapoda</taxon>
        <taxon>Insecta</taxon>
        <taxon>Pterygota</taxon>
        <taxon>Neoptera</taxon>
        <taxon>Endopterygota</taxon>
        <taxon>Diptera</taxon>
        <taxon>Brachycera</taxon>
        <taxon>Muscomorpha</taxon>
        <taxon>Ephydroidea</taxon>
        <taxon>Drosophilidae</taxon>
        <taxon>Drosophila</taxon>
        <taxon>Sophophora</taxon>
    </lineage>
</organism>
<dbReference type="Proteomes" id="UP000007798">
    <property type="component" value="Unassembled WGS sequence"/>
</dbReference>
<dbReference type="InterPro" id="IPR000048">
    <property type="entry name" value="IQ_motif_EF-hand-BS"/>
</dbReference>
<dbReference type="InParanoid" id="B4N035"/>
<sequence length="335" mass="40302">MCTGHHSQVQTDIQNTSLLINDYKQFIAARRIQALWRGYHFRQMRKSHWQAAITIQRWWRGFQVRNAMFSKIEQRLQRTVIEHYGRAATKIQALFRGWWIRQTVHDMHSLKRMQICAAEELINCVAFKLHHLLRTFAIPGVYSLRNSNCLSRVEKLLATMTFRFLNDRVRGRLNKSLTQKEHRRREFQMSKYNTSVPYAGPNFNRNCSRPCEDFLKMDKDIDRRMYKIIAEYEKTLVEEPVVKLKHKLKERNQRKFLERILARQNKHKKSFCGDVIESMRKWKLWDGQQLQIDKDLFRHPDNLENFIIEMGDLWDELEQASCHCKVPKPDELLCH</sequence>